<dbReference type="GO" id="GO:0031210">
    <property type="term" value="F:phosphatidylcholine binding"/>
    <property type="evidence" value="ECO:0007669"/>
    <property type="project" value="TreeGrafter"/>
</dbReference>
<dbReference type="Pfam" id="PF01467">
    <property type="entry name" value="CTP_transf_like"/>
    <property type="match status" value="1"/>
</dbReference>
<evidence type="ECO:0000313" key="14">
    <source>
        <dbReference type="EMBL" id="CCE65140.1"/>
    </source>
</evidence>
<feature type="region of interest" description="Disordered" evidence="12">
    <location>
        <begin position="377"/>
        <end position="433"/>
    </location>
</feature>
<comment type="similarity">
    <text evidence="1">Belongs to the cytidylyltransferase family.</text>
</comment>
<evidence type="ECO:0000256" key="5">
    <source>
        <dbReference type="ARBA" id="ARBA00022695"/>
    </source>
</evidence>
<dbReference type="InterPro" id="IPR014729">
    <property type="entry name" value="Rossmann-like_a/b/a_fold"/>
</dbReference>
<dbReference type="CDD" id="cd02174">
    <property type="entry name" value="CCT"/>
    <property type="match status" value="1"/>
</dbReference>
<dbReference type="eggNOG" id="KOG2804">
    <property type="taxonomic scope" value="Eukaryota"/>
</dbReference>
<evidence type="ECO:0000256" key="7">
    <source>
        <dbReference type="ARBA" id="ARBA00023209"/>
    </source>
</evidence>
<keyword evidence="5" id="KW-0548">Nucleotidyltransferase</keyword>
<proteinExistence type="inferred from homology"/>
<evidence type="ECO:0000259" key="13">
    <source>
        <dbReference type="Pfam" id="PF01467"/>
    </source>
</evidence>
<evidence type="ECO:0000256" key="11">
    <source>
        <dbReference type="ARBA" id="ARBA00080967"/>
    </source>
</evidence>
<keyword evidence="3" id="KW-0597">Phosphoprotein</keyword>
<organism evidence="14 15">
    <name type="scientific">Tetrapisispora phaffii (strain ATCC 24235 / CBS 4417 / NBRC 1672 / NRRL Y-8282 / UCD 70-5)</name>
    <name type="common">Yeast</name>
    <name type="synonym">Fabospora phaffii</name>
    <dbReference type="NCBI Taxonomy" id="1071381"/>
    <lineage>
        <taxon>Eukaryota</taxon>
        <taxon>Fungi</taxon>
        <taxon>Dikarya</taxon>
        <taxon>Ascomycota</taxon>
        <taxon>Saccharomycotina</taxon>
        <taxon>Saccharomycetes</taxon>
        <taxon>Saccharomycetales</taxon>
        <taxon>Saccharomycetaceae</taxon>
        <taxon>Tetrapisispora</taxon>
    </lineage>
</organism>
<evidence type="ECO:0000256" key="12">
    <source>
        <dbReference type="SAM" id="MobiDB-lite"/>
    </source>
</evidence>
<evidence type="ECO:0000256" key="10">
    <source>
        <dbReference type="ARBA" id="ARBA00076205"/>
    </source>
</evidence>
<feature type="compositionally biased region" description="Basic and acidic residues" evidence="12">
    <location>
        <begin position="387"/>
        <end position="399"/>
    </location>
</feature>
<dbReference type="Gene3D" id="3.40.50.620">
    <property type="entry name" value="HUPs"/>
    <property type="match status" value="1"/>
</dbReference>
<evidence type="ECO:0000256" key="3">
    <source>
        <dbReference type="ARBA" id="ARBA00022553"/>
    </source>
</evidence>
<dbReference type="OrthoDB" id="17102at2759"/>
<dbReference type="PANTHER" id="PTHR10739:SF13">
    <property type="entry name" value="CHOLINE-PHOSPHATE CYTIDYLYLTRANSFERASE"/>
    <property type="match status" value="1"/>
</dbReference>
<dbReference type="Proteomes" id="UP000005666">
    <property type="component" value="Chromosome 10"/>
</dbReference>
<dbReference type="SUPFAM" id="SSF52374">
    <property type="entry name" value="Nucleotidylyl transferase"/>
    <property type="match status" value="1"/>
</dbReference>
<evidence type="ECO:0000313" key="15">
    <source>
        <dbReference type="Proteomes" id="UP000005666"/>
    </source>
</evidence>
<dbReference type="HOGENOM" id="CLU_034585_0_2_1"/>
<evidence type="ECO:0000256" key="2">
    <source>
        <dbReference type="ARBA" id="ARBA00022516"/>
    </source>
</evidence>
<dbReference type="InterPro" id="IPR045049">
    <property type="entry name" value="Pcy1-like"/>
</dbReference>
<dbReference type="GO" id="GO:0005635">
    <property type="term" value="C:nuclear envelope"/>
    <property type="evidence" value="ECO:0007669"/>
    <property type="project" value="TreeGrafter"/>
</dbReference>
<protein>
    <recommendedName>
        <fullName evidence="9">choline-phosphate cytidylyltransferase</fullName>
        <ecNumber evidence="9">2.7.7.15</ecNumber>
    </recommendedName>
    <alternativeName>
        <fullName evidence="10">CTP:phosphocholine cytidylyltransferase</fullName>
    </alternativeName>
    <alternativeName>
        <fullName evidence="11">Phosphorylcholine transferase</fullName>
    </alternativeName>
</protein>
<name>G8BY89_TETPH</name>
<reference evidence="14 15" key="1">
    <citation type="journal article" date="2011" name="Proc. Natl. Acad. Sci. U.S.A.">
        <title>Evolutionary erosion of yeast sex chromosomes by mating-type switching accidents.</title>
        <authorList>
            <person name="Gordon J.L."/>
            <person name="Armisen D."/>
            <person name="Proux-Wera E."/>
            <person name="Oheigeartaigh S.S."/>
            <person name="Byrne K.P."/>
            <person name="Wolfe K.H."/>
        </authorList>
    </citation>
    <scope>NUCLEOTIDE SEQUENCE [LARGE SCALE GENOMIC DNA]</scope>
    <source>
        <strain evidence="15">ATCC 24235 / CBS 4417 / NBRC 1672 / NRRL Y-8282 / UCD 70-5</strain>
    </source>
</reference>
<evidence type="ECO:0000256" key="4">
    <source>
        <dbReference type="ARBA" id="ARBA00022679"/>
    </source>
</evidence>
<dbReference type="EMBL" id="HE612865">
    <property type="protein sequence ID" value="CCE65140.1"/>
    <property type="molecule type" value="Genomic_DNA"/>
</dbReference>
<keyword evidence="7" id="KW-0594">Phospholipid biosynthesis</keyword>
<dbReference type="STRING" id="1071381.G8BY89"/>
<keyword evidence="4" id="KW-0808">Transferase</keyword>
<dbReference type="InterPro" id="IPR041723">
    <property type="entry name" value="CCT"/>
</dbReference>
<feature type="compositionally biased region" description="Polar residues" evidence="12">
    <location>
        <begin position="48"/>
        <end position="65"/>
    </location>
</feature>
<dbReference type="NCBIfam" id="TIGR00125">
    <property type="entry name" value="cyt_tran_rel"/>
    <property type="match status" value="1"/>
</dbReference>
<feature type="compositionally biased region" description="Basic and acidic residues" evidence="12">
    <location>
        <begin position="72"/>
        <end position="88"/>
    </location>
</feature>
<feature type="domain" description="Cytidyltransferase-like" evidence="13">
    <location>
        <begin position="130"/>
        <end position="257"/>
    </location>
</feature>
<accession>G8BY89</accession>
<evidence type="ECO:0000256" key="6">
    <source>
        <dbReference type="ARBA" id="ARBA00023098"/>
    </source>
</evidence>
<dbReference type="RefSeq" id="XP_003687574.1">
    <property type="nucleotide sequence ID" value="XM_003687526.1"/>
</dbReference>
<evidence type="ECO:0000256" key="9">
    <source>
        <dbReference type="ARBA" id="ARBA00026101"/>
    </source>
</evidence>
<keyword evidence="8" id="KW-1208">Phospholipid metabolism</keyword>
<sequence length="433" mass="50451">MANGKRRSILKKKISNSSLSNIFSLGKKRKLNELEDPKSAHINNVAVSNFRDNNGNNDRAPSNCMSWDEDSDKTQKRQHFSEDKKVSKEEKDYIEREKELNAKLPEELRRFRPAGYPFNIPRKDRPIRIYADGVFDLFHLGHMKQLEQCKKSFLNVTLICGVPSDEVTHKLKGLTVLTDKQRCETLRHCKWVDEVIADAPWCVTLDFLDEYNIDYVAHDDIPYVGTDSDDIYKPVKEIGKFLVTQRTEDVSTSDIITNIIRDYDKYLMRNFTRGATREELNISWMKQNELEFKKHINDFRSYFKKNQLQLNNAPKDLYFEVREMLLKKALGKKLYEKLTDNDSDKENNDDPKKFLNKTLTERKRLIEEGETSPAIDFANQYTGRKQPKSEKRFIERNINADDNVSGDDDQNEVSDNYLYSTSTSSTDSSSSNN</sequence>
<dbReference type="GO" id="GO:0004105">
    <property type="term" value="F:choline-phosphate cytidylyltransferase activity"/>
    <property type="evidence" value="ECO:0007669"/>
    <property type="project" value="UniProtKB-EC"/>
</dbReference>
<evidence type="ECO:0000256" key="8">
    <source>
        <dbReference type="ARBA" id="ARBA00023264"/>
    </source>
</evidence>
<dbReference type="KEGG" id="tpf:TPHA_0J03210"/>
<feature type="compositionally biased region" description="Low complexity" evidence="12">
    <location>
        <begin position="414"/>
        <end position="433"/>
    </location>
</feature>
<feature type="region of interest" description="Disordered" evidence="12">
    <location>
        <begin position="48"/>
        <end position="88"/>
    </location>
</feature>
<dbReference type="AlphaFoldDB" id="G8BY89"/>
<keyword evidence="15" id="KW-1185">Reference proteome</keyword>
<evidence type="ECO:0000256" key="1">
    <source>
        <dbReference type="ARBA" id="ARBA00010101"/>
    </source>
</evidence>
<dbReference type="GeneID" id="11533059"/>
<keyword evidence="2" id="KW-0444">Lipid biosynthesis</keyword>
<keyword evidence="6" id="KW-0443">Lipid metabolism</keyword>
<dbReference type="EC" id="2.7.7.15" evidence="9"/>
<dbReference type="PANTHER" id="PTHR10739">
    <property type="entry name" value="CYTIDYLYLTRANSFERASE"/>
    <property type="match status" value="1"/>
</dbReference>
<dbReference type="FunFam" id="3.40.50.620:FF:000147">
    <property type="entry name" value="Cholinephosphate cytidylyltransferase"/>
    <property type="match status" value="1"/>
</dbReference>
<gene>
    <name evidence="14" type="primary">TPHA0J03210</name>
    <name evidence="14" type="ordered locus">TPHA_0J03210</name>
</gene>
<dbReference type="InterPro" id="IPR004821">
    <property type="entry name" value="Cyt_trans-like"/>
</dbReference>